<accession>A0A392VG52</accession>
<protein>
    <submittedName>
        <fullName evidence="1">Uncharacterized protein</fullName>
    </submittedName>
</protein>
<comment type="caution">
    <text evidence="1">The sequence shown here is derived from an EMBL/GenBank/DDBJ whole genome shotgun (WGS) entry which is preliminary data.</text>
</comment>
<dbReference type="EMBL" id="LXQA011164210">
    <property type="protein sequence ID" value="MCI87364.1"/>
    <property type="molecule type" value="Genomic_DNA"/>
</dbReference>
<organism evidence="1 2">
    <name type="scientific">Trifolium medium</name>
    <dbReference type="NCBI Taxonomy" id="97028"/>
    <lineage>
        <taxon>Eukaryota</taxon>
        <taxon>Viridiplantae</taxon>
        <taxon>Streptophyta</taxon>
        <taxon>Embryophyta</taxon>
        <taxon>Tracheophyta</taxon>
        <taxon>Spermatophyta</taxon>
        <taxon>Magnoliopsida</taxon>
        <taxon>eudicotyledons</taxon>
        <taxon>Gunneridae</taxon>
        <taxon>Pentapetalae</taxon>
        <taxon>rosids</taxon>
        <taxon>fabids</taxon>
        <taxon>Fabales</taxon>
        <taxon>Fabaceae</taxon>
        <taxon>Papilionoideae</taxon>
        <taxon>50 kb inversion clade</taxon>
        <taxon>NPAAA clade</taxon>
        <taxon>Hologalegina</taxon>
        <taxon>IRL clade</taxon>
        <taxon>Trifolieae</taxon>
        <taxon>Trifolium</taxon>
    </lineage>
</organism>
<keyword evidence="2" id="KW-1185">Reference proteome</keyword>
<proteinExistence type="predicted"/>
<evidence type="ECO:0000313" key="1">
    <source>
        <dbReference type="EMBL" id="MCI87364.1"/>
    </source>
</evidence>
<feature type="non-terminal residue" evidence="1">
    <location>
        <position position="47"/>
    </location>
</feature>
<dbReference type="Proteomes" id="UP000265520">
    <property type="component" value="Unassembled WGS sequence"/>
</dbReference>
<name>A0A392VG52_9FABA</name>
<sequence length="47" mass="5216">MLLCSEHDVQRESPVGFCHKIWIVVVIPSEVANDLDDKVVVVVVQGL</sequence>
<dbReference type="AlphaFoldDB" id="A0A392VG52"/>
<evidence type="ECO:0000313" key="2">
    <source>
        <dbReference type="Proteomes" id="UP000265520"/>
    </source>
</evidence>
<reference evidence="1 2" key="1">
    <citation type="journal article" date="2018" name="Front. Plant Sci.">
        <title>Red Clover (Trifolium pratense) and Zigzag Clover (T. medium) - A Picture of Genomic Similarities and Differences.</title>
        <authorList>
            <person name="Dluhosova J."/>
            <person name="Istvanek J."/>
            <person name="Nedelnik J."/>
            <person name="Repkova J."/>
        </authorList>
    </citation>
    <scope>NUCLEOTIDE SEQUENCE [LARGE SCALE GENOMIC DNA]</scope>
    <source>
        <strain evidence="2">cv. 10/8</strain>
        <tissue evidence="1">Leaf</tissue>
    </source>
</reference>